<accession>A0A9P0FKM4</accession>
<dbReference type="CDD" id="cd02440">
    <property type="entry name" value="AdoMet_MTases"/>
    <property type="match status" value="1"/>
</dbReference>
<dbReference type="GO" id="GO:0032259">
    <property type="term" value="P:methylation"/>
    <property type="evidence" value="ECO:0007669"/>
    <property type="project" value="UniProtKB-KW"/>
</dbReference>
<dbReference type="Gene3D" id="3.40.50.150">
    <property type="entry name" value="Vaccinia Virus protein VP39"/>
    <property type="match status" value="1"/>
</dbReference>
<name>A0A9P0FKM4_BRAAE</name>
<dbReference type="InterPro" id="IPR029063">
    <property type="entry name" value="SAM-dependent_MTases_sf"/>
</dbReference>
<dbReference type="SMART" id="SM00028">
    <property type="entry name" value="TPR"/>
    <property type="match status" value="2"/>
</dbReference>
<dbReference type="GO" id="GO:0016274">
    <property type="term" value="F:protein-arginine N-methyltransferase activity"/>
    <property type="evidence" value="ECO:0007669"/>
    <property type="project" value="InterPro"/>
</dbReference>
<evidence type="ECO:0000259" key="5">
    <source>
        <dbReference type="Pfam" id="PF22528"/>
    </source>
</evidence>
<dbReference type="InterPro" id="IPR055135">
    <property type="entry name" value="PRMT_dom"/>
</dbReference>
<dbReference type="SUPFAM" id="SSF53335">
    <property type="entry name" value="S-adenosyl-L-methionine-dependent methyltransferases"/>
    <property type="match status" value="1"/>
</dbReference>
<dbReference type="AlphaFoldDB" id="A0A9P0FKM4"/>
<keyword evidence="4" id="KW-0732">Signal</keyword>
<dbReference type="InterPro" id="IPR019734">
    <property type="entry name" value="TPR_rpt"/>
</dbReference>
<dbReference type="PANTHER" id="PTHR11006">
    <property type="entry name" value="PROTEIN ARGININE N-METHYLTRANSFERASE"/>
    <property type="match status" value="1"/>
</dbReference>
<evidence type="ECO:0000256" key="4">
    <source>
        <dbReference type="SAM" id="SignalP"/>
    </source>
</evidence>
<feature type="chain" id="PRO_5040226697" description="Protein arginine N-methyltransferase domain-containing protein" evidence="4">
    <location>
        <begin position="30"/>
        <end position="597"/>
    </location>
</feature>
<keyword evidence="3" id="KW-0949">S-adenosyl-L-methionine</keyword>
<feature type="signal peptide" evidence="4">
    <location>
        <begin position="1"/>
        <end position="29"/>
    </location>
</feature>
<dbReference type="Proteomes" id="UP001154078">
    <property type="component" value="Chromosome 7"/>
</dbReference>
<keyword evidence="7" id="KW-1185">Reference proteome</keyword>
<feature type="domain" description="Protein arginine N-methyltransferase" evidence="5">
    <location>
        <begin position="330"/>
        <end position="493"/>
    </location>
</feature>
<reference evidence="6" key="1">
    <citation type="submission" date="2021-12" db="EMBL/GenBank/DDBJ databases">
        <authorList>
            <person name="King R."/>
        </authorList>
    </citation>
    <scope>NUCLEOTIDE SEQUENCE</scope>
</reference>
<dbReference type="InterPro" id="IPR025799">
    <property type="entry name" value="Arg_MeTrfase"/>
</dbReference>
<dbReference type="GO" id="GO:0042054">
    <property type="term" value="F:histone methyltransferase activity"/>
    <property type="evidence" value="ECO:0007669"/>
    <property type="project" value="TreeGrafter"/>
</dbReference>
<keyword evidence="1" id="KW-0489">Methyltransferase</keyword>
<dbReference type="EMBL" id="OV121138">
    <property type="protein sequence ID" value="CAH0560667.1"/>
    <property type="molecule type" value="Genomic_DNA"/>
</dbReference>
<dbReference type="GO" id="GO:0005634">
    <property type="term" value="C:nucleus"/>
    <property type="evidence" value="ECO:0007669"/>
    <property type="project" value="TreeGrafter"/>
</dbReference>
<dbReference type="SUPFAM" id="SSF48452">
    <property type="entry name" value="TPR-like"/>
    <property type="match status" value="1"/>
</dbReference>
<sequence>MYCFRAVLLFIRFWKESLLFTQIIKVVYFSNVNRLYINCPYLPQKTQMEGRVPNPKLMKTKKPTSTTINFLRNAIKFYKQEELTKAFESFVNYFEDLDDPAKSPNYAQNTFTRTICEMGAVLEETDNIEELLKCYLQAINLFPKNHVILNNLGGYMFKVGELDIARRYLESAVKCKPDYLPAERNLLHVKWHQMPRWHFRMLNDRSRNEAYAKAITKVIDEGYTNVVDIGAGCGLLSLIASEKGNTNVTAIEENKTLYKIFHDILRDLQIGNVRLLNCNSCELSSAPAPCNLIVTEIFDIALFGERALESLVHGLKTLVNYPKFKVIPASADLYVTGVTYSSAFFSKLTCYNRFITDIAALNLRNVCIRRADPEPYEGEYITKKVLDKTCRTDTVKICHIDFTNWEQLDQIINDDDFCYNIELKVLKSDWINSLVVWFDLNLTEDIKITTNPHDPNCLSAWEQAVFQLDHPIYMQCGETMRLKATVVDSELKFKVVDRDKKCDCIHVSNEVLRYLNDKYLIDAITRLANSYTDPNLRIVDMNVFPLFGFLMAKKGCQVYHICKEAHELDLYELIIKRNHIDPQKNDFCGKRLAGMSA</sequence>
<dbReference type="Pfam" id="PF22528">
    <property type="entry name" value="PRMT_C"/>
    <property type="match status" value="1"/>
</dbReference>
<evidence type="ECO:0000256" key="1">
    <source>
        <dbReference type="ARBA" id="ARBA00022603"/>
    </source>
</evidence>
<evidence type="ECO:0000313" key="7">
    <source>
        <dbReference type="Proteomes" id="UP001154078"/>
    </source>
</evidence>
<proteinExistence type="predicted"/>
<evidence type="ECO:0000256" key="3">
    <source>
        <dbReference type="ARBA" id="ARBA00022691"/>
    </source>
</evidence>
<protein>
    <recommendedName>
        <fullName evidence="5">Protein arginine N-methyltransferase domain-containing protein</fullName>
    </recommendedName>
</protein>
<dbReference type="OrthoDB" id="5980806at2759"/>
<dbReference type="Gene3D" id="2.70.160.11">
    <property type="entry name" value="Hnrnp arginine n-methyltransferase1"/>
    <property type="match status" value="1"/>
</dbReference>
<keyword evidence="2" id="KW-0808">Transferase</keyword>
<dbReference type="Gene3D" id="1.25.40.10">
    <property type="entry name" value="Tetratricopeptide repeat domain"/>
    <property type="match status" value="1"/>
</dbReference>
<evidence type="ECO:0000313" key="6">
    <source>
        <dbReference type="EMBL" id="CAH0560667.1"/>
    </source>
</evidence>
<dbReference type="InterPro" id="IPR011990">
    <property type="entry name" value="TPR-like_helical_dom_sf"/>
</dbReference>
<dbReference type="PANTHER" id="PTHR11006:SF60">
    <property type="entry name" value="PROTEIN ARGININE N-METHYLTRANSFERASE 9"/>
    <property type="match status" value="1"/>
</dbReference>
<organism evidence="6 7">
    <name type="scientific">Brassicogethes aeneus</name>
    <name type="common">Rape pollen beetle</name>
    <name type="synonym">Meligethes aeneus</name>
    <dbReference type="NCBI Taxonomy" id="1431903"/>
    <lineage>
        <taxon>Eukaryota</taxon>
        <taxon>Metazoa</taxon>
        <taxon>Ecdysozoa</taxon>
        <taxon>Arthropoda</taxon>
        <taxon>Hexapoda</taxon>
        <taxon>Insecta</taxon>
        <taxon>Pterygota</taxon>
        <taxon>Neoptera</taxon>
        <taxon>Endopterygota</taxon>
        <taxon>Coleoptera</taxon>
        <taxon>Polyphaga</taxon>
        <taxon>Cucujiformia</taxon>
        <taxon>Nitidulidae</taxon>
        <taxon>Meligethinae</taxon>
        <taxon>Brassicogethes</taxon>
    </lineage>
</organism>
<evidence type="ECO:0000256" key="2">
    <source>
        <dbReference type="ARBA" id="ARBA00022679"/>
    </source>
</evidence>
<gene>
    <name evidence="6" type="ORF">MELIAE_LOCUS10388</name>
</gene>